<dbReference type="AlphaFoldDB" id="A0A0F9VVM2"/>
<dbReference type="EMBL" id="LAZR01000010">
    <property type="protein sequence ID" value="KKO08170.1"/>
    <property type="molecule type" value="Genomic_DNA"/>
</dbReference>
<protein>
    <recommendedName>
        <fullName evidence="3">Amino acid transporter</fullName>
    </recommendedName>
</protein>
<evidence type="ECO:0008006" key="3">
    <source>
        <dbReference type="Google" id="ProtNLM"/>
    </source>
</evidence>
<sequence length="80" mass="9293">MDMDTLIDLLQWPAMVTTLIAAWLVGSQVRRKRNWGFCCFIFSNLLWIVWGWHTAAYALITLQVGLFVLNLRGHKKNEAE</sequence>
<feature type="transmembrane region" description="Helical" evidence="1">
    <location>
        <begin position="6"/>
        <end position="26"/>
    </location>
</feature>
<accession>A0A0F9VVM2</accession>
<keyword evidence="1" id="KW-1133">Transmembrane helix</keyword>
<reference evidence="2" key="1">
    <citation type="journal article" date="2015" name="Nature">
        <title>Complex archaea that bridge the gap between prokaryotes and eukaryotes.</title>
        <authorList>
            <person name="Spang A."/>
            <person name="Saw J.H."/>
            <person name="Jorgensen S.L."/>
            <person name="Zaremba-Niedzwiedzka K."/>
            <person name="Martijn J."/>
            <person name="Lind A.E."/>
            <person name="van Eijk R."/>
            <person name="Schleper C."/>
            <person name="Guy L."/>
            <person name="Ettema T.J."/>
        </authorList>
    </citation>
    <scope>NUCLEOTIDE SEQUENCE</scope>
</reference>
<organism evidence="2">
    <name type="scientific">marine sediment metagenome</name>
    <dbReference type="NCBI Taxonomy" id="412755"/>
    <lineage>
        <taxon>unclassified sequences</taxon>
        <taxon>metagenomes</taxon>
        <taxon>ecological metagenomes</taxon>
    </lineage>
</organism>
<comment type="caution">
    <text evidence="2">The sequence shown here is derived from an EMBL/GenBank/DDBJ whole genome shotgun (WGS) entry which is preliminary data.</text>
</comment>
<gene>
    <name evidence="2" type="ORF">LCGC14_0048650</name>
</gene>
<name>A0A0F9VVM2_9ZZZZ</name>
<evidence type="ECO:0000313" key="2">
    <source>
        <dbReference type="EMBL" id="KKO08170.1"/>
    </source>
</evidence>
<keyword evidence="1" id="KW-0472">Membrane</keyword>
<evidence type="ECO:0000256" key="1">
    <source>
        <dbReference type="SAM" id="Phobius"/>
    </source>
</evidence>
<proteinExistence type="predicted"/>
<keyword evidence="1" id="KW-0812">Transmembrane</keyword>